<proteinExistence type="predicted"/>
<feature type="domain" description="P2X purinoreceptor 7 intracellular" evidence="2">
    <location>
        <begin position="19"/>
        <end position="151"/>
    </location>
</feature>
<dbReference type="PANTHER" id="PTHR36981">
    <property type="entry name" value="ZGC:195170"/>
    <property type="match status" value="1"/>
</dbReference>
<dbReference type="PANTHER" id="PTHR36981:SF1">
    <property type="entry name" value="P2X PURINORECEPTOR 7 INTRACELLULAR DOMAIN-CONTAINING PROTEIN"/>
    <property type="match status" value="1"/>
</dbReference>
<evidence type="ECO:0000256" key="1">
    <source>
        <dbReference type="SAM" id="MobiDB-lite"/>
    </source>
</evidence>
<dbReference type="AlphaFoldDB" id="A0A147BJ52"/>
<dbReference type="Pfam" id="PF20478">
    <property type="entry name" value="P2RX7_C"/>
    <property type="match status" value="1"/>
</dbReference>
<dbReference type="EMBL" id="GEGO01004606">
    <property type="protein sequence ID" value="JAR90798.1"/>
    <property type="molecule type" value="Transcribed_RNA"/>
</dbReference>
<name>A0A147BJ52_IXORI</name>
<protein>
    <submittedName>
        <fullName evidence="3">Putative kolobok-2 xt</fullName>
    </submittedName>
</protein>
<feature type="region of interest" description="Disordered" evidence="1">
    <location>
        <begin position="1"/>
        <end position="24"/>
    </location>
</feature>
<accession>A0A147BJ52</accession>
<feature type="non-terminal residue" evidence="3">
    <location>
        <position position="155"/>
    </location>
</feature>
<sequence>TDSDDSSRSSMSTPDEEDEPDDATQRLGNTNWCQCSCCVRMETVAECVCCRDYPAAVRKQQGRQSCVTSHPDFEALCLNPGVLQLALLNMRHYGERNMGATSNERFRFAAYRQCALWLWRRLGQKNRRPLPSCMVKAIRGHFASDTYSGFRYPSL</sequence>
<reference evidence="3" key="1">
    <citation type="journal article" date="2018" name="PLoS Negl. Trop. Dis.">
        <title>Sialome diversity of ticks revealed by RNAseq of single tick salivary glands.</title>
        <authorList>
            <person name="Perner J."/>
            <person name="Kropackova S."/>
            <person name="Kopacek P."/>
            <person name="Ribeiro J.M."/>
        </authorList>
    </citation>
    <scope>NUCLEOTIDE SEQUENCE</scope>
    <source>
        <strain evidence="3">Siblings of single egg batch collected in Ceske Budejovice</strain>
        <tissue evidence="3">Salivary glands</tissue>
    </source>
</reference>
<feature type="non-terminal residue" evidence="3">
    <location>
        <position position="1"/>
    </location>
</feature>
<dbReference type="InterPro" id="IPR046815">
    <property type="entry name" value="P2RX7_C"/>
</dbReference>
<evidence type="ECO:0000313" key="3">
    <source>
        <dbReference type="EMBL" id="JAR90798.1"/>
    </source>
</evidence>
<evidence type="ECO:0000259" key="2">
    <source>
        <dbReference type="Pfam" id="PF20478"/>
    </source>
</evidence>
<organism evidence="3">
    <name type="scientific">Ixodes ricinus</name>
    <name type="common">Common tick</name>
    <name type="synonym">Acarus ricinus</name>
    <dbReference type="NCBI Taxonomy" id="34613"/>
    <lineage>
        <taxon>Eukaryota</taxon>
        <taxon>Metazoa</taxon>
        <taxon>Ecdysozoa</taxon>
        <taxon>Arthropoda</taxon>
        <taxon>Chelicerata</taxon>
        <taxon>Arachnida</taxon>
        <taxon>Acari</taxon>
        <taxon>Parasitiformes</taxon>
        <taxon>Ixodida</taxon>
        <taxon>Ixodoidea</taxon>
        <taxon>Ixodidae</taxon>
        <taxon>Ixodinae</taxon>
        <taxon>Ixodes</taxon>
    </lineage>
</organism>